<dbReference type="PATRIC" id="fig|1045004.4.peg.246"/>
<evidence type="ECO:0000256" key="2">
    <source>
        <dbReference type="ARBA" id="ARBA00023002"/>
    </source>
</evidence>
<dbReference type="OrthoDB" id="9805904at2"/>
<dbReference type="GO" id="GO:0008206">
    <property type="term" value="P:bile acid metabolic process"/>
    <property type="evidence" value="ECO:0007669"/>
    <property type="project" value="UniProtKB-ARBA"/>
</dbReference>
<evidence type="ECO:0000256" key="1">
    <source>
        <dbReference type="ARBA" id="ARBA00006484"/>
    </source>
</evidence>
<dbReference type="Pfam" id="PF13561">
    <property type="entry name" value="adh_short_C2"/>
    <property type="match status" value="1"/>
</dbReference>
<reference evidence="3 4" key="1">
    <citation type="journal article" date="2012" name="PLoS ONE">
        <title>Functional divergence in the genus oenococcus as predicted by genome sequencing of the newly-described species, Oenococcus kitaharae.</title>
        <authorList>
            <person name="Borneman A.R."/>
            <person name="McCarthy J.M."/>
            <person name="Chambers P.J."/>
            <person name="Bartowsky E.J."/>
        </authorList>
    </citation>
    <scope>NUCLEOTIDE SEQUENCE [LARGE SCALE GENOMIC DNA]</scope>
    <source>
        <strain evidence="4">DSM17330</strain>
    </source>
</reference>
<dbReference type="PANTHER" id="PTHR43975">
    <property type="entry name" value="ZGC:101858"/>
    <property type="match status" value="1"/>
</dbReference>
<dbReference type="PRINTS" id="PR00080">
    <property type="entry name" value="SDRFAMILY"/>
</dbReference>
<dbReference type="eggNOG" id="COG1028">
    <property type="taxonomic scope" value="Bacteria"/>
</dbReference>
<name>G9WIS0_9LACO</name>
<proteinExistence type="inferred from homology"/>
<dbReference type="InterPro" id="IPR020904">
    <property type="entry name" value="Sc_DH/Rdtase_CS"/>
</dbReference>
<organism evidence="3 4">
    <name type="scientific">Oenococcus kitaharae DSM 17330</name>
    <dbReference type="NCBI Taxonomy" id="1045004"/>
    <lineage>
        <taxon>Bacteria</taxon>
        <taxon>Bacillati</taxon>
        <taxon>Bacillota</taxon>
        <taxon>Bacilli</taxon>
        <taxon>Lactobacillales</taxon>
        <taxon>Lactobacillaceae</taxon>
        <taxon>Oenococcus</taxon>
    </lineage>
</organism>
<dbReference type="InterPro" id="IPR036291">
    <property type="entry name" value="NAD(P)-bd_dom_sf"/>
</dbReference>
<dbReference type="AlphaFoldDB" id="G9WIS0"/>
<keyword evidence="2" id="KW-0560">Oxidoreductase</keyword>
<comment type="caution">
    <text evidence="3">The sequence shown here is derived from an EMBL/GenBank/DDBJ whole genome shotgun (WGS) entry which is preliminary data.</text>
</comment>
<dbReference type="SUPFAM" id="SSF51735">
    <property type="entry name" value="NAD(P)-binding Rossmann-fold domains"/>
    <property type="match status" value="1"/>
</dbReference>
<dbReference type="PRINTS" id="PR00081">
    <property type="entry name" value="GDHRDH"/>
</dbReference>
<protein>
    <submittedName>
        <fullName evidence="3">3-oxoacyl-[acyl-carrier protein] reductase</fullName>
    </submittedName>
</protein>
<dbReference type="PROSITE" id="PS00061">
    <property type="entry name" value="ADH_SHORT"/>
    <property type="match status" value="1"/>
</dbReference>
<evidence type="ECO:0000313" key="3">
    <source>
        <dbReference type="EMBL" id="EHN58369.1"/>
    </source>
</evidence>
<accession>G9WIS0</accession>
<dbReference type="HOGENOM" id="CLU_010194_1_3_9"/>
<dbReference type="Proteomes" id="UP000004959">
    <property type="component" value="Chromosome"/>
</dbReference>
<dbReference type="FunFam" id="3.40.50.720:FF:000084">
    <property type="entry name" value="Short-chain dehydrogenase reductase"/>
    <property type="match status" value="1"/>
</dbReference>
<dbReference type="NCBIfam" id="NF005559">
    <property type="entry name" value="PRK07231.1"/>
    <property type="match status" value="1"/>
</dbReference>
<dbReference type="RefSeq" id="WP_007744597.1">
    <property type="nucleotide sequence ID" value="NZ_CM001398.1"/>
</dbReference>
<gene>
    <name evidence="3" type="ORF">OKIT_0244</name>
</gene>
<dbReference type="STRING" id="336988.NT96_04415"/>
<dbReference type="GO" id="GO:0016491">
    <property type="term" value="F:oxidoreductase activity"/>
    <property type="evidence" value="ECO:0007669"/>
    <property type="project" value="UniProtKB-KW"/>
</dbReference>
<dbReference type="InterPro" id="IPR002347">
    <property type="entry name" value="SDR_fam"/>
</dbReference>
<evidence type="ECO:0000313" key="4">
    <source>
        <dbReference type="Proteomes" id="UP000004959"/>
    </source>
</evidence>
<dbReference type="CDD" id="cd05233">
    <property type="entry name" value="SDR_c"/>
    <property type="match status" value="1"/>
</dbReference>
<dbReference type="EMBL" id="AFVZ01000001">
    <property type="protein sequence ID" value="EHN58369.1"/>
    <property type="molecule type" value="Genomic_DNA"/>
</dbReference>
<comment type="similarity">
    <text evidence="1">Belongs to the short-chain dehydrogenases/reductases (SDR) family.</text>
</comment>
<dbReference type="Gene3D" id="3.40.50.720">
    <property type="entry name" value="NAD(P)-binding Rossmann-like Domain"/>
    <property type="match status" value="1"/>
</dbReference>
<sequence>MKLKEKVAIVTGGTSGIGEASAILFAAEGAKVVVAGRNQENGRAVVQHIKDQGGEAVFVQADMLNTDDIDKLLNTTIEAYGKIDILFNNAGISVAKPLEEMTYEEFDDVMDTNLKAPFQMCKQAMPYLMKTKGTILNTSSIAGLSTNSNSYAYSASKSALISLTKVLARDYAAKGVRVNAICPGITETPILNTVNGEQMSYLEAIIPMQRVGQPIEIAKPALFLVSDDASYITGSTLVVDGGITLV</sequence>
<dbReference type="NCBIfam" id="NF009466">
    <property type="entry name" value="PRK12826.1-2"/>
    <property type="match status" value="1"/>
</dbReference>
<dbReference type="PANTHER" id="PTHR43975:SF2">
    <property type="entry name" value="EG:BACR7A4.14 PROTEIN-RELATED"/>
    <property type="match status" value="1"/>
</dbReference>
<keyword evidence="4" id="KW-1185">Reference proteome</keyword>